<keyword evidence="5 6" id="KW-0472">Membrane</keyword>
<evidence type="ECO:0000256" key="2">
    <source>
        <dbReference type="ARBA" id="ARBA00022475"/>
    </source>
</evidence>
<evidence type="ECO:0000256" key="1">
    <source>
        <dbReference type="ARBA" id="ARBA00004651"/>
    </source>
</evidence>
<feature type="transmembrane region" description="Helical" evidence="6">
    <location>
        <begin position="235"/>
        <end position="256"/>
    </location>
</feature>
<feature type="transmembrane region" description="Helical" evidence="6">
    <location>
        <begin position="51"/>
        <end position="71"/>
    </location>
</feature>
<sequence length="263" mass="28508">FAAPRSAAIPEIVGLKSYVKAISISRLIFQTLAVLGPLMAAPIYAFFGPPAFWITSGCYVLSGLIILRTVIPSASREKETLTMKTIFSDLREGLSFLFRHPIIKILLVLFAFIIIGASFAGPLLYPWIFEIRHSGNVLLEQLANIEFGIIGAIVAFGTVIGTLLFAKFEKRIGRSRAIIAGVVGLAVYYIIFIFTPSIYVIGVFGLISGILAGMHSLSINAYFAEEVPNEIRGRAYSATNAYVQVFSVICLSLSGLTSEAMGI</sequence>
<dbReference type="InterPro" id="IPR020846">
    <property type="entry name" value="MFS_dom"/>
</dbReference>
<dbReference type="Gene3D" id="1.20.1250.20">
    <property type="entry name" value="MFS general substrate transporter like domains"/>
    <property type="match status" value="1"/>
</dbReference>
<evidence type="ECO:0000256" key="5">
    <source>
        <dbReference type="ARBA" id="ARBA00023136"/>
    </source>
</evidence>
<name>X1J7I5_9ZZZZ</name>
<protein>
    <recommendedName>
        <fullName evidence="7">Major facilitator superfamily (MFS) profile domain-containing protein</fullName>
    </recommendedName>
</protein>
<dbReference type="Pfam" id="PF07690">
    <property type="entry name" value="MFS_1"/>
    <property type="match status" value="1"/>
</dbReference>
<keyword evidence="4 6" id="KW-1133">Transmembrane helix</keyword>
<dbReference type="PANTHER" id="PTHR23513:SF6">
    <property type="entry name" value="MAJOR FACILITATOR SUPERFAMILY ASSOCIATED DOMAIN-CONTAINING PROTEIN"/>
    <property type="match status" value="1"/>
</dbReference>
<dbReference type="PANTHER" id="PTHR23513">
    <property type="entry name" value="INTEGRAL MEMBRANE EFFLUX PROTEIN-RELATED"/>
    <property type="match status" value="1"/>
</dbReference>
<gene>
    <name evidence="8" type="ORF">S03H2_49687</name>
</gene>
<feature type="non-terminal residue" evidence="8">
    <location>
        <position position="263"/>
    </location>
</feature>
<dbReference type="InterPro" id="IPR036259">
    <property type="entry name" value="MFS_trans_sf"/>
</dbReference>
<evidence type="ECO:0000256" key="6">
    <source>
        <dbReference type="SAM" id="Phobius"/>
    </source>
</evidence>
<organism evidence="8">
    <name type="scientific">marine sediment metagenome</name>
    <dbReference type="NCBI Taxonomy" id="412755"/>
    <lineage>
        <taxon>unclassified sequences</taxon>
        <taxon>metagenomes</taxon>
        <taxon>ecological metagenomes</taxon>
    </lineage>
</organism>
<feature type="transmembrane region" description="Helical" evidence="6">
    <location>
        <begin position="200"/>
        <end position="223"/>
    </location>
</feature>
<feature type="domain" description="Major facilitator superfamily (MFS) profile" evidence="7">
    <location>
        <begin position="104"/>
        <end position="263"/>
    </location>
</feature>
<proteinExistence type="predicted"/>
<dbReference type="PROSITE" id="PS50850">
    <property type="entry name" value="MFS"/>
    <property type="match status" value="1"/>
</dbReference>
<dbReference type="AlphaFoldDB" id="X1J7I5"/>
<comment type="subcellular location">
    <subcellularLocation>
        <location evidence="1">Cell membrane</location>
        <topology evidence="1">Multi-pass membrane protein</topology>
    </subcellularLocation>
</comment>
<dbReference type="InterPro" id="IPR005829">
    <property type="entry name" value="Sugar_transporter_CS"/>
</dbReference>
<evidence type="ECO:0000259" key="7">
    <source>
        <dbReference type="PROSITE" id="PS50850"/>
    </source>
</evidence>
<keyword evidence="2" id="KW-1003">Cell membrane</keyword>
<evidence type="ECO:0000256" key="4">
    <source>
        <dbReference type="ARBA" id="ARBA00022989"/>
    </source>
</evidence>
<dbReference type="GO" id="GO:0022857">
    <property type="term" value="F:transmembrane transporter activity"/>
    <property type="evidence" value="ECO:0007669"/>
    <property type="project" value="InterPro"/>
</dbReference>
<dbReference type="EMBL" id="BARU01031416">
    <property type="protein sequence ID" value="GAH74304.1"/>
    <property type="molecule type" value="Genomic_DNA"/>
</dbReference>
<evidence type="ECO:0000256" key="3">
    <source>
        <dbReference type="ARBA" id="ARBA00022692"/>
    </source>
</evidence>
<keyword evidence="3 6" id="KW-0812">Transmembrane</keyword>
<comment type="caution">
    <text evidence="8">The sequence shown here is derived from an EMBL/GenBank/DDBJ whole genome shotgun (WGS) entry which is preliminary data.</text>
</comment>
<reference evidence="8" key="1">
    <citation type="journal article" date="2014" name="Front. Microbiol.">
        <title>High frequency of phylogenetically diverse reductive dehalogenase-homologous genes in deep subseafloor sedimentary metagenomes.</title>
        <authorList>
            <person name="Kawai M."/>
            <person name="Futagami T."/>
            <person name="Toyoda A."/>
            <person name="Takaki Y."/>
            <person name="Nishi S."/>
            <person name="Hori S."/>
            <person name="Arai W."/>
            <person name="Tsubouchi T."/>
            <person name="Morono Y."/>
            <person name="Uchiyama I."/>
            <person name="Ito T."/>
            <person name="Fujiyama A."/>
            <person name="Inagaki F."/>
            <person name="Takami H."/>
        </authorList>
    </citation>
    <scope>NUCLEOTIDE SEQUENCE</scope>
    <source>
        <strain evidence="8">Expedition CK06-06</strain>
    </source>
</reference>
<dbReference type="InterPro" id="IPR011701">
    <property type="entry name" value="MFS"/>
</dbReference>
<dbReference type="SUPFAM" id="SSF103473">
    <property type="entry name" value="MFS general substrate transporter"/>
    <property type="match status" value="1"/>
</dbReference>
<feature type="non-terminal residue" evidence="8">
    <location>
        <position position="1"/>
    </location>
</feature>
<feature type="transmembrane region" description="Helical" evidence="6">
    <location>
        <begin position="105"/>
        <end position="125"/>
    </location>
</feature>
<feature type="transmembrane region" description="Helical" evidence="6">
    <location>
        <begin position="145"/>
        <end position="165"/>
    </location>
</feature>
<dbReference type="GO" id="GO:0005886">
    <property type="term" value="C:plasma membrane"/>
    <property type="evidence" value="ECO:0007669"/>
    <property type="project" value="UniProtKB-SubCell"/>
</dbReference>
<dbReference type="PROSITE" id="PS00217">
    <property type="entry name" value="SUGAR_TRANSPORT_2"/>
    <property type="match status" value="1"/>
</dbReference>
<evidence type="ECO:0000313" key="8">
    <source>
        <dbReference type="EMBL" id="GAH74304.1"/>
    </source>
</evidence>
<accession>X1J7I5</accession>
<feature type="transmembrane region" description="Helical" evidence="6">
    <location>
        <begin position="27"/>
        <end position="45"/>
    </location>
</feature>
<feature type="transmembrane region" description="Helical" evidence="6">
    <location>
        <begin position="177"/>
        <end position="194"/>
    </location>
</feature>